<dbReference type="EMBL" id="FUKP01000050">
    <property type="protein sequence ID" value="SJN29220.1"/>
    <property type="molecule type" value="Genomic_DNA"/>
</dbReference>
<dbReference type="Proteomes" id="UP000196230">
    <property type="component" value="Unassembled WGS sequence"/>
</dbReference>
<proteinExistence type="predicted"/>
<reference evidence="1 2" key="1">
    <citation type="submission" date="2017-02" db="EMBL/GenBank/DDBJ databases">
        <authorList>
            <person name="Peterson S.W."/>
        </authorList>
    </citation>
    <scope>NUCLEOTIDE SEQUENCE [LARGE SCALE GENOMIC DNA]</scope>
    <source>
        <strain evidence="1 2">2B3F</strain>
    </source>
</reference>
<evidence type="ECO:0000313" key="1">
    <source>
        <dbReference type="EMBL" id="SJN29220.1"/>
    </source>
</evidence>
<evidence type="ECO:0000313" key="2">
    <source>
        <dbReference type="Proteomes" id="UP000196230"/>
    </source>
</evidence>
<accession>A0A1R4JAS2</accession>
<dbReference type="AlphaFoldDB" id="A0A1R4JAS2"/>
<name>A0A1R4JAS2_9MICC</name>
<protein>
    <submittedName>
        <fullName evidence="1">Uncharacterized protein</fullName>
    </submittedName>
</protein>
<sequence>MPATITADAVVTSAVELAPTRAAGRRLKQDWKHASPLAESAGESVSRGRMIELGFEVPELQVAVSDADGFIARVDSLWRERGIVGEFDGIGKYDVDAHANAEERRRYLRRQQDREIRLQRVCSHVLHWTWRDVQDPARLRRLLDGAGVPRTARR</sequence>
<organism evidence="1 2">
    <name type="scientific">Micrococcus lylae</name>
    <dbReference type="NCBI Taxonomy" id="1273"/>
    <lineage>
        <taxon>Bacteria</taxon>
        <taxon>Bacillati</taxon>
        <taxon>Actinomycetota</taxon>
        <taxon>Actinomycetes</taxon>
        <taxon>Micrococcales</taxon>
        <taxon>Micrococcaceae</taxon>
        <taxon>Micrococcus</taxon>
    </lineage>
</organism>
<gene>
    <name evidence="1" type="ORF">FM125_07525</name>
</gene>